<keyword evidence="5 6" id="KW-0472">Membrane</keyword>
<evidence type="ECO:0000256" key="3">
    <source>
        <dbReference type="ARBA" id="ARBA00022960"/>
    </source>
</evidence>
<feature type="transmembrane region" description="Helical" evidence="6">
    <location>
        <begin position="168"/>
        <end position="185"/>
    </location>
</feature>
<feature type="transmembrane region" description="Helical" evidence="6">
    <location>
        <begin position="141"/>
        <end position="162"/>
    </location>
</feature>
<feature type="transmembrane region" description="Helical" evidence="6">
    <location>
        <begin position="190"/>
        <end position="210"/>
    </location>
</feature>
<dbReference type="GO" id="GO:0015648">
    <property type="term" value="F:lipid-linked peptidoglycan transporter activity"/>
    <property type="evidence" value="ECO:0007669"/>
    <property type="project" value="TreeGrafter"/>
</dbReference>
<dbReference type="GO" id="GO:0051301">
    <property type="term" value="P:cell division"/>
    <property type="evidence" value="ECO:0007669"/>
    <property type="project" value="InterPro"/>
</dbReference>
<feature type="transmembrane region" description="Helical" evidence="6">
    <location>
        <begin position="79"/>
        <end position="97"/>
    </location>
</feature>
<name>A0A9D1FFX5_9FIRM</name>
<comment type="caution">
    <text evidence="7">The sequence shown here is derived from an EMBL/GenBank/DDBJ whole genome shotgun (WGS) entry which is preliminary data.</text>
</comment>
<dbReference type="Proteomes" id="UP000824001">
    <property type="component" value="Unassembled WGS sequence"/>
</dbReference>
<protein>
    <submittedName>
        <fullName evidence="7">Rod shape-determining protein RodA</fullName>
    </submittedName>
</protein>
<feature type="transmembrane region" description="Helical" evidence="6">
    <location>
        <begin position="46"/>
        <end position="67"/>
    </location>
</feature>
<feature type="transmembrane region" description="Helical" evidence="6">
    <location>
        <begin position="348"/>
        <end position="369"/>
    </location>
</feature>
<feature type="transmembrane region" description="Helical" evidence="6">
    <location>
        <begin position="314"/>
        <end position="342"/>
    </location>
</feature>
<dbReference type="PROSITE" id="PS00428">
    <property type="entry name" value="FTSW_RODA_SPOVE"/>
    <property type="match status" value="1"/>
</dbReference>
<accession>A0A9D1FFX5</accession>
<dbReference type="GO" id="GO:0005886">
    <property type="term" value="C:plasma membrane"/>
    <property type="evidence" value="ECO:0007669"/>
    <property type="project" value="TreeGrafter"/>
</dbReference>
<gene>
    <name evidence="7" type="ORF">IAC18_08720</name>
</gene>
<keyword evidence="3" id="KW-0133">Cell shape</keyword>
<evidence type="ECO:0000256" key="1">
    <source>
        <dbReference type="ARBA" id="ARBA00004141"/>
    </source>
</evidence>
<dbReference type="PANTHER" id="PTHR30474:SF1">
    <property type="entry name" value="PEPTIDOGLYCAN GLYCOSYLTRANSFERASE MRDB"/>
    <property type="match status" value="1"/>
</dbReference>
<feature type="transmembrane region" description="Helical" evidence="6">
    <location>
        <begin position="109"/>
        <end position="129"/>
    </location>
</feature>
<organism evidence="7 8">
    <name type="scientific">Candidatus Scatomorpha merdipullorum</name>
    <dbReference type="NCBI Taxonomy" id="2840927"/>
    <lineage>
        <taxon>Bacteria</taxon>
        <taxon>Bacillati</taxon>
        <taxon>Bacillota</taxon>
        <taxon>Clostridia</taxon>
        <taxon>Eubacteriales</taxon>
        <taxon>Candidatus Scatomorpha</taxon>
    </lineage>
</organism>
<dbReference type="EMBL" id="DVJK01000247">
    <property type="protein sequence ID" value="HIS67636.1"/>
    <property type="molecule type" value="Genomic_DNA"/>
</dbReference>
<keyword evidence="2 6" id="KW-0812">Transmembrane</keyword>
<dbReference type="InterPro" id="IPR018365">
    <property type="entry name" value="Cell_cycle_FtsW-rel_CS"/>
</dbReference>
<evidence type="ECO:0000256" key="6">
    <source>
        <dbReference type="SAM" id="Phobius"/>
    </source>
</evidence>
<reference evidence="7" key="1">
    <citation type="submission" date="2020-10" db="EMBL/GenBank/DDBJ databases">
        <authorList>
            <person name="Gilroy R."/>
        </authorList>
    </citation>
    <scope>NUCLEOTIDE SEQUENCE</scope>
    <source>
        <strain evidence="7">ChiHjej10B9-9673</strain>
    </source>
</reference>
<evidence type="ECO:0000313" key="7">
    <source>
        <dbReference type="EMBL" id="HIS67636.1"/>
    </source>
</evidence>
<evidence type="ECO:0000256" key="5">
    <source>
        <dbReference type="ARBA" id="ARBA00023136"/>
    </source>
</evidence>
<feature type="transmembrane region" description="Helical" evidence="6">
    <location>
        <begin position="282"/>
        <end position="302"/>
    </location>
</feature>
<dbReference type="InterPro" id="IPR001182">
    <property type="entry name" value="FtsW/RodA"/>
</dbReference>
<sequence>MKKVLPHIKEFFRRADMLLFSLSLICALFGLVVIWSATQHLDNPARYVIVQSLGIFIGVAAYAVITVIDLDIFAQHWKWLYAASAALFVLLIFFGQGGESTGNSGWLRFFGIGIQPTEIIKLAFIVVLAKHLVYLKTRRDLNSFVSIAQLAGHFIAMFGVIIVTASDLGSALVYFFIFAVMMFMAGVRIYWFILGFAGIAAMVPLAWTFFLEDYQKNRILAPYDPSIDPDNTGVNWQQHQAEIALGSGQLTGTGLGNGTQTQSGATFGQHTDFIFAVVGEELGMIGCCLVLLLLTAVIVRCIQVGLRSGDNLSALVCCGVAASVVFQTFENVGMCIGIAPVVGITLPFFSYGGSSVASMFMAMGLVSGVRYRPKPVRYRLY</sequence>
<dbReference type="AlphaFoldDB" id="A0A9D1FFX5"/>
<keyword evidence="4 6" id="KW-1133">Transmembrane helix</keyword>
<evidence type="ECO:0000313" key="8">
    <source>
        <dbReference type="Proteomes" id="UP000824001"/>
    </source>
</evidence>
<dbReference type="Pfam" id="PF01098">
    <property type="entry name" value="FTSW_RODA_SPOVE"/>
    <property type="match status" value="1"/>
</dbReference>
<dbReference type="GO" id="GO:0008360">
    <property type="term" value="P:regulation of cell shape"/>
    <property type="evidence" value="ECO:0007669"/>
    <property type="project" value="UniProtKB-KW"/>
</dbReference>
<comment type="subcellular location">
    <subcellularLocation>
        <location evidence="1">Membrane</location>
        <topology evidence="1">Multi-pass membrane protein</topology>
    </subcellularLocation>
</comment>
<dbReference type="GO" id="GO:0032153">
    <property type="term" value="C:cell division site"/>
    <property type="evidence" value="ECO:0007669"/>
    <property type="project" value="TreeGrafter"/>
</dbReference>
<dbReference type="PANTHER" id="PTHR30474">
    <property type="entry name" value="CELL CYCLE PROTEIN"/>
    <property type="match status" value="1"/>
</dbReference>
<evidence type="ECO:0000256" key="2">
    <source>
        <dbReference type="ARBA" id="ARBA00022692"/>
    </source>
</evidence>
<proteinExistence type="predicted"/>
<reference evidence="7" key="2">
    <citation type="journal article" date="2021" name="PeerJ">
        <title>Extensive microbial diversity within the chicken gut microbiome revealed by metagenomics and culture.</title>
        <authorList>
            <person name="Gilroy R."/>
            <person name="Ravi A."/>
            <person name="Getino M."/>
            <person name="Pursley I."/>
            <person name="Horton D.L."/>
            <person name="Alikhan N.F."/>
            <person name="Baker D."/>
            <person name="Gharbi K."/>
            <person name="Hall N."/>
            <person name="Watson M."/>
            <person name="Adriaenssens E.M."/>
            <person name="Foster-Nyarko E."/>
            <person name="Jarju S."/>
            <person name="Secka A."/>
            <person name="Antonio M."/>
            <person name="Oren A."/>
            <person name="Chaudhuri R.R."/>
            <person name="La Ragione R."/>
            <person name="Hildebrand F."/>
            <person name="Pallen M.J."/>
        </authorList>
    </citation>
    <scope>NUCLEOTIDE SEQUENCE</scope>
    <source>
        <strain evidence="7">ChiHjej10B9-9673</strain>
    </source>
</reference>
<evidence type="ECO:0000256" key="4">
    <source>
        <dbReference type="ARBA" id="ARBA00022989"/>
    </source>
</evidence>